<dbReference type="EMBL" id="JXNU01000003">
    <property type="protein sequence ID" value="KKF36291.1"/>
    <property type="molecule type" value="Genomic_DNA"/>
</dbReference>
<dbReference type="RefSeq" id="WP_016190756.1">
    <property type="nucleotide sequence ID" value="NZ_CP089932.1"/>
</dbReference>
<keyword evidence="1" id="KW-0732">Signal</keyword>
<dbReference type="AlphaFoldDB" id="A0A0M2KH62"/>
<accession>A0A0M2KH62</accession>
<evidence type="ECO:0000256" key="1">
    <source>
        <dbReference type="SAM" id="SignalP"/>
    </source>
</evidence>
<dbReference type="Proteomes" id="UP000033924">
    <property type="component" value="Unassembled WGS sequence"/>
</dbReference>
<gene>
    <name evidence="2" type="ORF">SY86_13960</name>
</gene>
<keyword evidence="3" id="KW-1185">Reference proteome</keyword>
<dbReference type="PATRIC" id="fig|65700.7.peg.3509"/>
<sequence>MMNRIIFIAVALLMTCALSSCNTFHGFGEDVQHLSVISQAAS</sequence>
<name>A0A0M2KH62_9GAMM</name>
<reference evidence="2 3" key="1">
    <citation type="submission" date="2015-01" db="EMBL/GenBank/DDBJ databases">
        <title>Erwinia tracheiphila.</title>
        <authorList>
            <person name="Shapiro L.R."/>
        </authorList>
    </citation>
    <scope>NUCLEOTIDE SEQUENCE [LARGE SCALE GENOMIC DNA]</scope>
    <source>
        <strain evidence="2 3">BuffGH</strain>
    </source>
</reference>
<proteinExistence type="predicted"/>
<feature type="signal peptide" evidence="1">
    <location>
        <begin position="1"/>
        <end position="19"/>
    </location>
</feature>
<comment type="caution">
    <text evidence="2">The sequence shown here is derived from an EMBL/GenBank/DDBJ whole genome shotgun (WGS) entry which is preliminary data.</text>
</comment>
<organism evidence="2 3">
    <name type="scientific">Erwinia tracheiphila</name>
    <dbReference type="NCBI Taxonomy" id="65700"/>
    <lineage>
        <taxon>Bacteria</taxon>
        <taxon>Pseudomonadati</taxon>
        <taxon>Pseudomonadota</taxon>
        <taxon>Gammaproteobacteria</taxon>
        <taxon>Enterobacterales</taxon>
        <taxon>Erwiniaceae</taxon>
        <taxon>Erwinia</taxon>
    </lineage>
</organism>
<dbReference type="STRING" id="65700.SY86_13960"/>
<feature type="chain" id="PRO_5005635556" evidence="1">
    <location>
        <begin position="20"/>
        <end position="42"/>
    </location>
</feature>
<protein>
    <submittedName>
        <fullName evidence="2">Entericidin</fullName>
    </submittedName>
</protein>
<dbReference type="PROSITE" id="PS51257">
    <property type="entry name" value="PROKAR_LIPOPROTEIN"/>
    <property type="match status" value="1"/>
</dbReference>
<evidence type="ECO:0000313" key="2">
    <source>
        <dbReference type="EMBL" id="KKF36291.1"/>
    </source>
</evidence>
<evidence type="ECO:0000313" key="3">
    <source>
        <dbReference type="Proteomes" id="UP000033924"/>
    </source>
</evidence>